<evidence type="ECO:0000313" key="5">
    <source>
        <dbReference type="Proteomes" id="UP000290580"/>
    </source>
</evidence>
<dbReference type="Proteomes" id="UP000290580">
    <property type="component" value="Unassembled WGS sequence"/>
</dbReference>
<reference evidence="3 5" key="1">
    <citation type="submission" date="2017-09" db="EMBL/GenBank/DDBJ databases">
        <title>Genomics of the genus Arcobacter.</title>
        <authorList>
            <person name="Perez-Cataluna A."/>
            <person name="Figueras M.J."/>
            <person name="Salas-Masso N."/>
        </authorList>
    </citation>
    <scope>NUCLEOTIDE SEQUENCE [LARGE SCALE GENOMIC DNA]</scope>
    <source>
        <strain evidence="3 5">LMG 6621</strain>
    </source>
</reference>
<evidence type="ECO:0000313" key="2">
    <source>
        <dbReference type="EMBL" id="AXX85314.1"/>
    </source>
</evidence>
<reference evidence="2 4" key="2">
    <citation type="submission" date="2018-08" db="EMBL/GenBank/DDBJ databases">
        <title>Complete genome of the Arcobacter skirrowii type strain LMG 6621.</title>
        <authorList>
            <person name="Miller W.G."/>
            <person name="Yee E."/>
            <person name="Bono J.L."/>
        </authorList>
    </citation>
    <scope>NUCLEOTIDE SEQUENCE [LARGE SCALE GENOMIC DNA]</scope>
    <source>
        <strain evidence="2 4">CCUG 10374</strain>
    </source>
</reference>
<name>A0AAD0SMI2_9BACT</name>
<keyword evidence="5" id="KW-1185">Reference proteome</keyword>
<sequence>MGNNIYSRTNIFITGLFFILAGILTILYPSLVEYKWGDKDGESSLLVGTAYIIIGSIVAIVQGISIYKSSKKD</sequence>
<proteinExistence type="predicted"/>
<protein>
    <submittedName>
        <fullName evidence="2">Membrane protein</fullName>
    </submittedName>
</protein>
<dbReference type="AlphaFoldDB" id="A0AAD0SMI2"/>
<keyword evidence="1" id="KW-0812">Transmembrane</keyword>
<keyword evidence="1" id="KW-0472">Membrane</keyword>
<organism evidence="2 4">
    <name type="scientific">Aliarcobacter skirrowii CCUG 10374</name>
    <dbReference type="NCBI Taxonomy" id="1032239"/>
    <lineage>
        <taxon>Bacteria</taxon>
        <taxon>Pseudomonadati</taxon>
        <taxon>Campylobacterota</taxon>
        <taxon>Epsilonproteobacteria</taxon>
        <taxon>Campylobacterales</taxon>
        <taxon>Arcobacteraceae</taxon>
        <taxon>Aliarcobacter</taxon>
    </lineage>
</organism>
<dbReference type="GeneID" id="61751268"/>
<evidence type="ECO:0000313" key="4">
    <source>
        <dbReference type="Proteomes" id="UP000262029"/>
    </source>
</evidence>
<accession>A0AAD0SMI2</accession>
<keyword evidence="1" id="KW-1133">Transmembrane helix</keyword>
<dbReference type="EMBL" id="NXIC01000006">
    <property type="protein sequence ID" value="RXI25220.1"/>
    <property type="molecule type" value="Genomic_DNA"/>
</dbReference>
<gene>
    <name evidence="2" type="ORF">ASKIR_1523</name>
    <name evidence="3" type="ORF">CP959_08960</name>
</gene>
<dbReference type="RefSeq" id="WP_115588185.1">
    <property type="nucleotide sequence ID" value="NZ_CP032099.1"/>
</dbReference>
<dbReference type="EMBL" id="CP032099">
    <property type="protein sequence ID" value="AXX85314.1"/>
    <property type="molecule type" value="Genomic_DNA"/>
</dbReference>
<evidence type="ECO:0000256" key="1">
    <source>
        <dbReference type="SAM" id="Phobius"/>
    </source>
</evidence>
<dbReference type="Proteomes" id="UP000262029">
    <property type="component" value="Chromosome"/>
</dbReference>
<evidence type="ECO:0000313" key="3">
    <source>
        <dbReference type="EMBL" id="RXI25220.1"/>
    </source>
</evidence>
<feature type="transmembrane region" description="Helical" evidence="1">
    <location>
        <begin position="43"/>
        <end position="67"/>
    </location>
</feature>
<feature type="transmembrane region" description="Helical" evidence="1">
    <location>
        <begin position="12"/>
        <end position="31"/>
    </location>
</feature>